<keyword evidence="17" id="KW-0411">Iron-sulfur</keyword>
<feature type="transmembrane region" description="Helical" evidence="24">
    <location>
        <begin position="301"/>
        <end position="319"/>
    </location>
</feature>
<dbReference type="NCBIfam" id="NF009116">
    <property type="entry name" value="PRK12466.1"/>
    <property type="match status" value="1"/>
</dbReference>
<dbReference type="InterPro" id="IPR033895">
    <property type="entry name" value="GPT"/>
</dbReference>
<dbReference type="NCBIfam" id="TIGR00171">
    <property type="entry name" value="leuD"/>
    <property type="match status" value="1"/>
</dbReference>
<dbReference type="HAMAP" id="MF_01031">
    <property type="entry name" value="LeuD_type1"/>
    <property type="match status" value="1"/>
</dbReference>
<comment type="subcellular location">
    <subcellularLocation>
        <location evidence="4">Membrane</location>
        <topology evidence="4">Multi-pass membrane protein</topology>
    </subcellularLocation>
</comment>
<dbReference type="EMBL" id="PTQR01000128">
    <property type="protein sequence ID" value="TKX18341.1"/>
    <property type="molecule type" value="Genomic_DNA"/>
</dbReference>
<accession>A0A4U7API9</accession>
<evidence type="ECO:0000256" key="18">
    <source>
        <dbReference type="ARBA" id="ARBA00023136"/>
    </source>
</evidence>
<feature type="transmembrane region" description="Helical" evidence="24">
    <location>
        <begin position="325"/>
        <end position="347"/>
    </location>
</feature>
<dbReference type="Pfam" id="PF00330">
    <property type="entry name" value="Aconitase"/>
    <property type="match status" value="1"/>
</dbReference>
<keyword evidence="9" id="KW-0432">Leucine biosynthesis</keyword>
<dbReference type="SUPFAM" id="SSF52016">
    <property type="entry name" value="LeuD/IlvD-like"/>
    <property type="match status" value="1"/>
</dbReference>
<dbReference type="FunFam" id="3.20.19.10:FF:000003">
    <property type="entry name" value="3-isopropylmalate dehydratase small subunit"/>
    <property type="match status" value="1"/>
</dbReference>
<dbReference type="PANTHER" id="PTHR43822">
    <property type="entry name" value="HOMOACONITASE, MITOCHONDRIAL-RELATED"/>
    <property type="match status" value="1"/>
</dbReference>
<feature type="transmembrane region" description="Helical" evidence="24">
    <location>
        <begin position="211"/>
        <end position="232"/>
    </location>
</feature>
<dbReference type="PANTHER" id="PTHR43822:SF9">
    <property type="entry name" value="3-ISOPROPYLMALATE DEHYDRATASE"/>
    <property type="match status" value="1"/>
</dbReference>
<feature type="transmembrane region" description="Helical" evidence="24">
    <location>
        <begin position="35"/>
        <end position="60"/>
    </location>
</feature>
<dbReference type="CDD" id="cd01583">
    <property type="entry name" value="IPMI"/>
    <property type="match status" value="1"/>
</dbReference>
<evidence type="ECO:0000256" key="10">
    <source>
        <dbReference type="ARBA" id="ARBA00022485"/>
    </source>
</evidence>
<reference evidence="27 28" key="1">
    <citation type="submission" date="2018-02" db="EMBL/GenBank/DDBJ databases">
        <title>Draft genome sequences of Elsinoe sp., causing black scab on jojoba.</title>
        <authorList>
            <person name="Stodart B."/>
            <person name="Jeffress S."/>
            <person name="Ash G."/>
            <person name="Arun Chinnappa K."/>
        </authorList>
    </citation>
    <scope>NUCLEOTIDE SEQUENCE [LARGE SCALE GENOMIC DNA]</scope>
    <source>
        <strain evidence="27 28">Hillstone_2</strain>
    </source>
</reference>
<dbReference type="GO" id="GO:0009098">
    <property type="term" value="P:L-leucine biosynthetic process"/>
    <property type="evidence" value="ECO:0007669"/>
    <property type="project" value="UniProtKB-UniPathway"/>
</dbReference>
<keyword evidence="14" id="KW-0479">Metal-binding</keyword>
<evidence type="ECO:0000256" key="1">
    <source>
        <dbReference type="ARBA" id="ARBA00000491"/>
    </source>
</evidence>
<keyword evidence="20" id="KW-0100">Branched-chain amino acid biosynthesis</keyword>
<dbReference type="EC" id="4.2.1.33" evidence="7"/>
<keyword evidence="16" id="KW-0408">Iron</keyword>
<dbReference type="InterPro" id="IPR015931">
    <property type="entry name" value="Acnase/IPM_dHydase_lsu_aba_1/3"/>
</dbReference>
<evidence type="ECO:0000259" key="25">
    <source>
        <dbReference type="Pfam" id="PF00330"/>
    </source>
</evidence>
<dbReference type="SUPFAM" id="SSF53732">
    <property type="entry name" value="Aconitase iron-sulfur domain"/>
    <property type="match status" value="1"/>
</dbReference>
<feature type="domain" description="Aconitase/3-isopropylmalate dehydratase large subunit alpha/beta/alpha" evidence="25">
    <location>
        <begin position="464"/>
        <end position="923"/>
    </location>
</feature>
<dbReference type="HAMAP" id="MF_01026">
    <property type="entry name" value="LeuC_type1"/>
    <property type="match status" value="1"/>
</dbReference>
<dbReference type="Proteomes" id="UP000308133">
    <property type="component" value="Unassembled WGS sequence"/>
</dbReference>
<sequence length="1224" mass="134093">MSGQLSTTEALSLATCSTACLAVLIRSWNDDGEPIYASIALSGVAFTLTYSIIRWTGGAFMKAGLKGRDMSKKVAIEIPEMMGLVSALVYLLAMVVFLPFAFKRDVVAATSGEGSKDVVSGPEQVETGRFLHRFPLERLAPYGFAYGTIATVIILGIVDDTFDIRWRHKFFIPAFASLPTLGLYFVDYGVTHVVVPTPLRPYLGELLDLGGFYYLYMSAISIFCPNSINIIAGVNGIEVAQSIVIAGLIVYNDILYLWPFTNNPHPATNTHLFSLYLLLPFIGVSLALLKHNWYPAKVFVGDTYCYFAGIIFATIGILGHFSKTLLLLLIPQIFNFIYSAPQLFHVVPCPRHRLPRFNARTGLLEPSKATFPPEKPLRPQVGEVLKILHKLHLLSIEVDGTASPLSACDIGCVGWTYEDKVKKHHRFPSVARFHPRFILCLSLTAHFYFIIMPGVVVGPRTLYDKVLQDHTVDENENGTNLIYIDRHLVHEVTSPQAFEGLRNAGRGVRRPDCTLVTTDHNVPTTPRKNFKNVAQFVQEDDSRTQCVTLEDNVKRYNLTYFGLGDKRQGIVHIIGPEQGFTLPGTTVVCGDSHTSTHGAFGALAFGIGTSEVEHVLATQTLTTQRSKNMKVQVDGQLAPGVSSKDIILYVIGQIGTAGGTGAVIEFCGSAIRGLSMEARMSICNMSIEGGARAGMVAPDQTTFDYLKGRPLAPAPDSPEWKKAVAYWSSLKTDEGAKFDIEVNIDAKDIAPTVSWGTSPQDVVPITGKVPGPDDFQDPAKKDACKRALEYMGLTAGTPMQDIEIDKVFIGSCTNARIEDLRIASKIVQGKKVASNIKRAMIVPGSGLVKKQAESEGLDKIFVDAGFEWREAGCSMCLGMNPDILSPKERCASTSNRNFEGRQGAQGRTHLMSPASAAACAIAGRLADIRKVENLQQVTGKNPSHVDLEPEVVEPESDGDLEEIMDLDETSQGNAVESGAPSSGSLGMPKFTQLKGIAAPVDRSNIDTDAIIPKQFLKTIKRSGLGSALFHAWRYNEDNTPNPDFVLNKEPYTNSRILVSSGPNFGCGSSREHAPWALLDFGIKCVIASSFGDIFYNNMFKNGMVAVRITDEAALKAIFEEAQAGREIEVDLPGQVVKNADGKELAKFEIDGFRKHCLVEGLDEIGLTMQMEDKIKKYEIKQWTEYPWIAGTGYMSRHRKEPVEIKAAPVPKTNRGEEKGEPLEW</sequence>
<dbReference type="GO" id="GO:0009316">
    <property type="term" value="C:3-isopropylmalate dehydratase complex"/>
    <property type="evidence" value="ECO:0007669"/>
    <property type="project" value="InterPro"/>
</dbReference>
<dbReference type="UniPathway" id="UPA00048">
    <property type="reaction ID" value="UER00071"/>
</dbReference>
<feature type="transmembrane region" description="Helical" evidence="24">
    <location>
        <begin position="239"/>
        <end position="258"/>
    </location>
</feature>
<evidence type="ECO:0000256" key="4">
    <source>
        <dbReference type="ARBA" id="ARBA00004141"/>
    </source>
</evidence>
<evidence type="ECO:0000256" key="8">
    <source>
        <dbReference type="ARBA" id="ARBA00014371"/>
    </source>
</evidence>
<dbReference type="PROSITE" id="PS00450">
    <property type="entry name" value="ACONITASE_1"/>
    <property type="match status" value="1"/>
</dbReference>
<evidence type="ECO:0000256" key="2">
    <source>
        <dbReference type="ARBA" id="ARBA00001966"/>
    </source>
</evidence>
<feature type="transmembrane region" description="Helical" evidence="24">
    <location>
        <begin position="81"/>
        <end position="102"/>
    </location>
</feature>
<evidence type="ECO:0000313" key="28">
    <source>
        <dbReference type="Proteomes" id="UP000308133"/>
    </source>
</evidence>
<keyword evidence="10" id="KW-0004">4Fe-4S</keyword>
<dbReference type="GO" id="GO:0051539">
    <property type="term" value="F:4 iron, 4 sulfur cluster binding"/>
    <property type="evidence" value="ECO:0007669"/>
    <property type="project" value="UniProtKB-KW"/>
</dbReference>
<keyword evidence="13 24" id="KW-0812">Transmembrane</keyword>
<evidence type="ECO:0000256" key="22">
    <source>
        <dbReference type="ARBA" id="ARBA00033368"/>
    </source>
</evidence>
<evidence type="ECO:0000256" key="15">
    <source>
        <dbReference type="ARBA" id="ARBA00022989"/>
    </source>
</evidence>
<dbReference type="InterPro" id="IPR004430">
    <property type="entry name" value="3-IsopropMal_deHydase_lsu"/>
</dbReference>
<dbReference type="UniPathway" id="UPA00378"/>
<dbReference type="Pfam" id="PF00694">
    <property type="entry name" value="Aconitase_C"/>
    <property type="match status" value="1"/>
</dbReference>
<feature type="transmembrane region" description="Helical" evidence="24">
    <location>
        <begin position="170"/>
        <end position="191"/>
    </location>
</feature>
<dbReference type="InterPro" id="IPR004431">
    <property type="entry name" value="3-IsopropMal_deHydase_ssu"/>
</dbReference>
<dbReference type="GO" id="GO:0003975">
    <property type="term" value="F:UDP-N-acetylglucosamine-dolichyl-phosphate N-acetylglucosaminephosphotransferase activity"/>
    <property type="evidence" value="ECO:0007669"/>
    <property type="project" value="InterPro"/>
</dbReference>
<dbReference type="GO" id="GO:0003861">
    <property type="term" value="F:3-isopropylmalate dehydratase activity"/>
    <property type="evidence" value="ECO:0007669"/>
    <property type="project" value="UniProtKB-EC"/>
</dbReference>
<comment type="pathway">
    <text evidence="5">Amino-acid biosynthesis; L-leucine biosynthesis; L-leucine from 3-methyl-2-oxobutanoate: step 2/4.</text>
</comment>
<dbReference type="InterPro" id="IPR001030">
    <property type="entry name" value="Acoase/IPM_deHydtase_lsu_aba"/>
</dbReference>
<comment type="similarity">
    <text evidence="6">Belongs to the aconitase/IPM isomerase family.</text>
</comment>
<evidence type="ECO:0000256" key="3">
    <source>
        <dbReference type="ARBA" id="ARBA00002695"/>
    </source>
</evidence>
<proteinExistence type="inferred from homology"/>
<dbReference type="NCBIfam" id="NF002458">
    <property type="entry name" value="PRK01641.1"/>
    <property type="match status" value="1"/>
</dbReference>
<evidence type="ECO:0000259" key="26">
    <source>
        <dbReference type="Pfam" id="PF00694"/>
    </source>
</evidence>
<comment type="catalytic activity">
    <reaction evidence="1">
        <text>(2R,3S)-3-isopropylmalate = (2S)-2-isopropylmalate</text>
        <dbReference type="Rhea" id="RHEA:32287"/>
        <dbReference type="ChEBI" id="CHEBI:1178"/>
        <dbReference type="ChEBI" id="CHEBI:35121"/>
        <dbReference type="EC" id="4.2.1.33"/>
    </reaction>
</comment>
<evidence type="ECO:0000256" key="9">
    <source>
        <dbReference type="ARBA" id="ARBA00022430"/>
    </source>
</evidence>
<dbReference type="AlphaFoldDB" id="A0A4U7API9"/>
<comment type="cofactor">
    <cofactor evidence="2">
        <name>[4Fe-4S] cluster</name>
        <dbReference type="ChEBI" id="CHEBI:49883"/>
    </cofactor>
</comment>
<dbReference type="FunFam" id="3.30.499.10:FF:000006">
    <property type="entry name" value="3-isopropylmalate dehydratase large subunit"/>
    <property type="match status" value="1"/>
</dbReference>
<dbReference type="GO" id="GO:0006488">
    <property type="term" value="P:dolichol-linked oligosaccharide biosynthetic process"/>
    <property type="evidence" value="ECO:0007669"/>
    <property type="project" value="InterPro"/>
</dbReference>
<gene>
    <name evidence="27" type="ORF">C1H76_9129</name>
</gene>
<name>A0A4U7API9_9PEZI</name>
<evidence type="ECO:0000256" key="16">
    <source>
        <dbReference type="ARBA" id="ARBA00023004"/>
    </source>
</evidence>
<dbReference type="Gene3D" id="3.20.19.10">
    <property type="entry name" value="Aconitase, domain 4"/>
    <property type="match status" value="1"/>
</dbReference>
<evidence type="ECO:0000256" key="17">
    <source>
        <dbReference type="ARBA" id="ARBA00023014"/>
    </source>
</evidence>
<dbReference type="FunFam" id="3.30.499.10:FF:000007">
    <property type="entry name" value="3-isopropylmalate dehydratase large subunit"/>
    <property type="match status" value="1"/>
</dbReference>
<dbReference type="InterPro" id="IPR000573">
    <property type="entry name" value="AconitaseA/IPMdHydase_ssu_swvl"/>
</dbReference>
<dbReference type="GO" id="GO:0016020">
    <property type="term" value="C:membrane"/>
    <property type="evidence" value="ECO:0007669"/>
    <property type="project" value="UniProtKB-SubCell"/>
</dbReference>
<evidence type="ECO:0000256" key="12">
    <source>
        <dbReference type="ARBA" id="ARBA00022679"/>
    </source>
</evidence>
<evidence type="ECO:0000256" key="21">
    <source>
        <dbReference type="ARBA" id="ARBA00031631"/>
    </source>
</evidence>
<dbReference type="InterPro" id="IPR000715">
    <property type="entry name" value="Glycosyl_transferase_4"/>
</dbReference>
<dbReference type="InterPro" id="IPR050067">
    <property type="entry name" value="IPM_dehydratase_rel_enz"/>
</dbReference>
<evidence type="ECO:0000256" key="24">
    <source>
        <dbReference type="SAM" id="Phobius"/>
    </source>
</evidence>
<feature type="transmembrane region" description="Helical" evidence="24">
    <location>
        <begin position="437"/>
        <end position="458"/>
    </location>
</feature>
<dbReference type="InterPro" id="IPR036008">
    <property type="entry name" value="Aconitase_4Fe-4S_dom"/>
</dbReference>
<evidence type="ECO:0000313" key="27">
    <source>
        <dbReference type="EMBL" id="TKX18341.1"/>
    </source>
</evidence>
<evidence type="ECO:0000256" key="11">
    <source>
        <dbReference type="ARBA" id="ARBA00022605"/>
    </source>
</evidence>
<keyword evidence="19" id="KW-0456">Lyase</keyword>
<protein>
    <recommendedName>
        <fullName evidence="8">3-isopropylmalate dehydratase</fullName>
        <ecNumber evidence="7">4.2.1.33</ecNumber>
    </recommendedName>
    <alternativeName>
        <fullName evidence="21">Alpha-IPM isomerase</fullName>
    </alternativeName>
    <alternativeName>
        <fullName evidence="22">Isopropylmalate isomerase</fullName>
    </alternativeName>
</protein>
<evidence type="ECO:0000256" key="14">
    <source>
        <dbReference type="ARBA" id="ARBA00022723"/>
    </source>
</evidence>
<dbReference type="CDD" id="cd01577">
    <property type="entry name" value="IPMI_Swivel"/>
    <property type="match status" value="1"/>
</dbReference>
<keyword evidence="15 24" id="KW-1133">Transmembrane helix</keyword>
<feature type="domain" description="Aconitase A/isopropylmalate dehydratase small subunit swivel" evidence="26">
    <location>
        <begin position="987"/>
        <end position="1110"/>
    </location>
</feature>
<organism evidence="27 28">
    <name type="scientific">Elsinoe australis</name>
    <dbReference type="NCBI Taxonomy" id="40998"/>
    <lineage>
        <taxon>Eukaryota</taxon>
        <taxon>Fungi</taxon>
        <taxon>Dikarya</taxon>
        <taxon>Ascomycota</taxon>
        <taxon>Pezizomycotina</taxon>
        <taxon>Dothideomycetes</taxon>
        <taxon>Dothideomycetidae</taxon>
        <taxon>Myriangiales</taxon>
        <taxon>Elsinoaceae</taxon>
        <taxon>Elsinoe</taxon>
    </lineage>
</organism>
<evidence type="ECO:0000256" key="7">
    <source>
        <dbReference type="ARBA" id="ARBA00011998"/>
    </source>
</evidence>
<comment type="function">
    <text evidence="3">Catalyzes the isomerization between 2-isopropylmalate and 3-isopropylmalate, via the formation of 2-isopropylmaleate.</text>
</comment>
<dbReference type="NCBIfam" id="TIGR00170">
    <property type="entry name" value="leuC"/>
    <property type="match status" value="1"/>
</dbReference>
<dbReference type="Gene3D" id="3.30.499.10">
    <property type="entry name" value="Aconitase, domain 3"/>
    <property type="match status" value="2"/>
</dbReference>
<feature type="region of interest" description="Disordered" evidence="23">
    <location>
        <begin position="1202"/>
        <end position="1224"/>
    </location>
</feature>
<dbReference type="InterPro" id="IPR033941">
    <property type="entry name" value="IPMI_cat"/>
</dbReference>
<evidence type="ECO:0000256" key="19">
    <source>
        <dbReference type="ARBA" id="ARBA00023239"/>
    </source>
</evidence>
<evidence type="ECO:0000256" key="6">
    <source>
        <dbReference type="ARBA" id="ARBA00007185"/>
    </source>
</evidence>
<dbReference type="NCBIfam" id="NF004016">
    <property type="entry name" value="PRK05478.1"/>
    <property type="match status" value="1"/>
</dbReference>
<evidence type="ECO:0000256" key="5">
    <source>
        <dbReference type="ARBA" id="ARBA00004729"/>
    </source>
</evidence>
<comment type="caution">
    <text evidence="27">The sequence shown here is derived from an EMBL/GenBank/DDBJ whole genome shotgun (WGS) entry which is preliminary data.</text>
</comment>
<dbReference type="CDD" id="cd06855">
    <property type="entry name" value="GT_GPT_euk"/>
    <property type="match status" value="1"/>
</dbReference>
<dbReference type="GO" id="GO:0046872">
    <property type="term" value="F:metal ion binding"/>
    <property type="evidence" value="ECO:0007669"/>
    <property type="project" value="UniProtKB-KW"/>
</dbReference>
<keyword evidence="11" id="KW-0028">Amino-acid biosynthesis</keyword>
<dbReference type="PROSITE" id="PS01244">
    <property type="entry name" value="ACONITASE_2"/>
    <property type="match status" value="1"/>
</dbReference>
<dbReference type="InterPro" id="IPR015928">
    <property type="entry name" value="Aconitase/3IPM_dehydase_swvl"/>
</dbReference>
<evidence type="ECO:0000256" key="20">
    <source>
        <dbReference type="ARBA" id="ARBA00023304"/>
    </source>
</evidence>
<keyword evidence="18 24" id="KW-0472">Membrane</keyword>
<dbReference type="PRINTS" id="PR00415">
    <property type="entry name" value="ACONITASE"/>
</dbReference>
<evidence type="ECO:0000256" key="13">
    <source>
        <dbReference type="ARBA" id="ARBA00022692"/>
    </source>
</evidence>
<feature type="transmembrane region" description="Helical" evidence="24">
    <location>
        <begin position="139"/>
        <end position="158"/>
    </location>
</feature>
<dbReference type="InterPro" id="IPR033940">
    <property type="entry name" value="IPMI_Swivel"/>
</dbReference>
<feature type="transmembrane region" description="Helical" evidence="24">
    <location>
        <begin position="270"/>
        <end position="289"/>
    </location>
</feature>
<dbReference type="InterPro" id="IPR018136">
    <property type="entry name" value="Aconitase_4Fe-4S_BS"/>
</dbReference>
<dbReference type="Pfam" id="PF00953">
    <property type="entry name" value="Glycos_transf_4"/>
    <property type="match status" value="1"/>
</dbReference>
<keyword evidence="12" id="KW-0808">Transferase</keyword>
<feature type="compositionally biased region" description="Basic and acidic residues" evidence="23">
    <location>
        <begin position="1213"/>
        <end position="1224"/>
    </location>
</feature>
<evidence type="ECO:0000256" key="23">
    <source>
        <dbReference type="SAM" id="MobiDB-lite"/>
    </source>
</evidence>